<accession>A0A4Y2MQP2</accession>
<proteinExistence type="predicted"/>
<feature type="domain" description="Integrase zinc-binding" evidence="1">
    <location>
        <begin position="97"/>
        <end position="148"/>
    </location>
</feature>
<protein>
    <recommendedName>
        <fullName evidence="1">Integrase zinc-binding domain-containing protein</fullName>
    </recommendedName>
</protein>
<dbReference type="Proteomes" id="UP000499080">
    <property type="component" value="Unassembled WGS sequence"/>
</dbReference>
<keyword evidence="3" id="KW-1185">Reference proteome</keyword>
<evidence type="ECO:0000313" key="3">
    <source>
        <dbReference type="Proteomes" id="UP000499080"/>
    </source>
</evidence>
<reference evidence="2 3" key="1">
    <citation type="journal article" date="2019" name="Sci. Rep.">
        <title>Orb-weaving spider Araneus ventricosus genome elucidates the spidroin gene catalogue.</title>
        <authorList>
            <person name="Kono N."/>
            <person name="Nakamura H."/>
            <person name="Ohtoshi R."/>
            <person name="Moran D.A.P."/>
            <person name="Shinohara A."/>
            <person name="Yoshida Y."/>
            <person name="Fujiwara M."/>
            <person name="Mori M."/>
            <person name="Tomita M."/>
            <person name="Arakawa K."/>
        </authorList>
    </citation>
    <scope>NUCLEOTIDE SEQUENCE [LARGE SCALE GENOMIC DNA]</scope>
</reference>
<dbReference type="InterPro" id="IPR036397">
    <property type="entry name" value="RNaseH_sf"/>
</dbReference>
<evidence type="ECO:0000313" key="2">
    <source>
        <dbReference type="EMBL" id="GBN28882.1"/>
    </source>
</evidence>
<comment type="caution">
    <text evidence="2">The sequence shown here is derived from an EMBL/GenBank/DDBJ whole genome shotgun (WGS) entry which is preliminary data.</text>
</comment>
<dbReference type="PANTHER" id="PTHR47331">
    <property type="entry name" value="PHD-TYPE DOMAIN-CONTAINING PROTEIN"/>
    <property type="match status" value="1"/>
</dbReference>
<evidence type="ECO:0000259" key="1">
    <source>
        <dbReference type="Pfam" id="PF17921"/>
    </source>
</evidence>
<sequence length="245" mass="28451">MVRLVGWSRRFIQNCRSIKQSRSKEELKASEFGNAELIIFRIVQEKTFQRKDDKKLKFISVYNDEDGLLGVKTKVIYGKDTENFRKPVLLPSEHEIVPGLIRFHHEKNSHCKVQTLINILRETYWILSGRQYVRRVISSCVICKRYSSKMLKCVTAPQRENRMSDAAAFQITGIDTSRPLFLKGHQKVWVLVFTCAVYRVMPGVSTEAFLMALRRFVARRGRCSIIYCDNRTTFVGAANILRSLH</sequence>
<dbReference type="PANTHER" id="PTHR47331:SF2">
    <property type="match status" value="1"/>
</dbReference>
<dbReference type="InterPro" id="IPR041588">
    <property type="entry name" value="Integrase_H2C2"/>
</dbReference>
<dbReference type="OrthoDB" id="6435213at2759"/>
<dbReference type="EMBL" id="BGPR01007704">
    <property type="protein sequence ID" value="GBN28882.1"/>
    <property type="molecule type" value="Genomic_DNA"/>
</dbReference>
<dbReference type="AlphaFoldDB" id="A0A4Y2MQP2"/>
<gene>
    <name evidence="2" type="ORF">AVEN_174988_1</name>
</gene>
<name>A0A4Y2MQP2_ARAVE</name>
<organism evidence="2 3">
    <name type="scientific">Araneus ventricosus</name>
    <name type="common">Orbweaver spider</name>
    <name type="synonym">Epeira ventricosa</name>
    <dbReference type="NCBI Taxonomy" id="182803"/>
    <lineage>
        <taxon>Eukaryota</taxon>
        <taxon>Metazoa</taxon>
        <taxon>Ecdysozoa</taxon>
        <taxon>Arthropoda</taxon>
        <taxon>Chelicerata</taxon>
        <taxon>Arachnida</taxon>
        <taxon>Araneae</taxon>
        <taxon>Araneomorphae</taxon>
        <taxon>Entelegynae</taxon>
        <taxon>Araneoidea</taxon>
        <taxon>Araneidae</taxon>
        <taxon>Araneus</taxon>
    </lineage>
</organism>
<dbReference type="Gene3D" id="1.10.340.70">
    <property type="match status" value="1"/>
</dbReference>
<dbReference type="Pfam" id="PF17921">
    <property type="entry name" value="Integrase_H2C2"/>
    <property type="match status" value="1"/>
</dbReference>
<dbReference type="Gene3D" id="3.30.420.10">
    <property type="entry name" value="Ribonuclease H-like superfamily/Ribonuclease H"/>
    <property type="match status" value="1"/>
</dbReference>
<dbReference type="GO" id="GO:0003676">
    <property type="term" value="F:nucleic acid binding"/>
    <property type="evidence" value="ECO:0007669"/>
    <property type="project" value="InterPro"/>
</dbReference>